<evidence type="ECO:0000313" key="2">
    <source>
        <dbReference type="Proteomes" id="UP000548423"/>
    </source>
</evidence>
<protein>
    <submittedName>
        <fullName evidence="1">Uncharacterized protein</fullName>
    </submittedName>
</protein>
<gene>
    <name evidence="1" type="ORF">F4694_001128</name>
</gene>
<dbReference type="Proteomes" id="UP000548423">
    <property type="component" value="Unassembled WGS sequence"/>
</dbReference>
<dbReference type="AlphaFoldDB" id="A0A852TAI7"/>
<evidence type="ECO:0000313" key="1">
    <source>
        <dbReference type="EMBL" id="NYE04384.1"/>
    </source>
</evidence>
<accession>A0A852TAI7</accession>
<proteinExistence type="predicted"/>
<sequence>MKEVLQQIKEELEKAYDNPQSNNLDQCLLQLQAAREQYGDKGNMIENCITAVTQARNSIVALENAGDVSSAAAFGQAHNALQNAIESYSGTDDNQYE</sequence>
<comment type="caution">
    <text evidence="1">The sequence shown here is derived from an EMBL/GenBank/DDBJ whole genome shotgun (WGS) entry which is preliminary data.</text>
</comment>
<name>A0A852TAI7_9BACI</name>
<dbReference type="EMBL" id="JACCBX010000002">
    <property type="protein sequence ID" value="NYE04384.1"/>
    <property type="molecule type" value="Genomic_DNA"/>
</dbReference>
<reference evidence="2" key="1">
    <citation type="submission" date="2020-07" db="EMBL/GenBank/DDBJ databases">
        <authorList>
            <person name="Partida-Martinez L."/>
            <person name="Huntemann M."/>
            <person name="Clum A."/>
            <person name="Wang J."/>
            <person name="Palaniappan K."/>
            <person name="Ritter S."/>
            <person name="Chen I.-M."/>
            <person name="Stamatis D."/>
            <person name="Reddy T."/>
            <person name="O'Malley R."/>
            <person name="Daum C."/>
            <person name="Shapiro N."/>
            <person name="Ivanova N."/>
            <person name="Kyrpides N."/>
            <person name="Woyke T."/>
        </authorList>
    </citation>
    <scope>NUCLEOTIDE SEQUENCE [LARGE SCALE GENOMIC DNA]</scope>
    <source>
        <strain evidence="2">AT2.8</strain>
    </source>
</reference>
<organism evidence="1 2">
    <name type="scientific">Neobacillus niacini</name>
    <dbReference type="NCBI Taxonomy" id="86668"/>
    <lineage>
        <taxon>Bacteria</taxon>
        <taxon>Bacillati</taxon>
        <taxon>Bacillota</taxon>
        <taxon>Bacilli</taxon>
        <taxon>Bacillales</taxon>
        <taxon>Bacillaceae</taxon>
        <taxon>Neobacillus</taxon>
    </lineage>
</organism>
<reference evidence="2" key="2">
    <citation type="submission" date="2020-08" db="EMBL/GenBank/DDBJ databases">
        <title>The Agave Microbiome: Exploring the role of microbial communities in plant adaptations to desert environments.</title>
        <authorList>
            <person name="Partida-Martinez L.P."/>
        </authorList>
    </citation>
    <scope>NUCLEOTIDE SEQUENCE [LARGE SCALE GENOMIC DNA]</scope>
    <source>
        <strain evidence="2">AT2.8</strain>
    </source>
</reference>